<protein>
    <submittedName>
        <fullName evidence="1">Uncharacterized protein</fullName>
    </submittedName>
</protein>
<dbReference type="Proteomes" id="UP000228934">
    <property type="component" value="Unassembled WGS sequence"/>
</dbReference>
<reference evidence="2" key="1">
    <citation type="journal article" date="2017" name="Nat. Commun.">
        <title>The North American bullfrog draft genome provides insight into hormonal regulation of long noncoding RNA.</title>
        <authorList>
            <person name="Hammond S.A."/>
            <person name="Warren R.L."/>
            <person name="Vandervalk B.P."/>
            <person name="Kucuk E."/>
            <person name="Khan H."/>
            <person name="Gibb E.A."/>
            <person name="Pandoh P."/>
            <person name="Kirk H."/>
            <person name="Zhao Y."/>
            <person name="Jones M."/>
            <person name="Mungall A.J."/>
            <person name="Coope R."/>
            <person name="Pleasance S."/>
            <person name="Moore R.A."/>
            <person name="Holt R.A."/>
            <person name="Round J.M."/>
            <person name="Ohora S."/>
            <person name="Walle B.V."/>
            <person name="Veldhoen N."/>
            <person name="Helbing C.C."/>
            <person name="Birol I."/>
        </authorList>
    </citation>
    <scope>NUCLEOTIDE SEQUENCE [LARGE SCALE GENOMIC DNA]</scope>
</reference>
<organism evidence="1 2">
    <name type="scientific">Aquarana catesbeiana</name>
    <name type="common">American bullfrog</name>
    <name type="synonym">Rana catesbeiana</name>
    <dbReference type="NCBI Taxonomy" id="8400"/>
    <lineage>
        <taxon>Eukaryota</taxon>
        <taxon>Metazoa</taxon>
        <taxon>Chordata</taxon>
        <taxon>Craniata</taxon>
        <taxon>Vertebrata</taxon>
        <taxon>Euteleostomi</taxon>
        <taxon>Amphibia</taxon>
        <taxon>Batrachia</taxon>
        <taxon>Anura</taxon>
        <taxon>Neobatrachia</taxon>
        <taxon>Ranoidea</taxon>
        <taxon>Ranidae</taxon>
        <taxon>Aquarana</taxon>
    </lineage>
</organism>
<dbReference type="EMBL" id="KV975028">
    <property type="protein sequence ID" value="PIO22698.1"/>
    <property type="molecule type" value="Genomic_DNA"/>
</dbReference>
<accession>A0A2G9R492</accession>
<proteinExistence type="predicted"/>
<dbReference type="AlphaFoldDB" id="A0A2G9R492"/>
<evidence type="ECO:0000313" key="1">
    <source>
        <dbReference type="EMBL" id="PIO22698.1"/>
    </source>
</evidence>
<name>A0A2G9R492_AQUCT</name>
<keyword evidence="2" id="KW-1185">Reference proteome</keyword>
<sequence>MSQPQVCRCVLRLVRASDQVCGFLREVPPPPHALSLLPRMLLPLQLCLLPKRIGLGGRGHGGGTQDAESTFRLNRGLQRRPPSVCLPWTETSTPCCPPLWTINAEHIG</sequence>
<evidence type="ECO:0000313" key="2">
    <source>
        <dbReference type="Proteomes" id="UP000228934"/>
    </source>
</evidence>
<gene>
    <name evidence="1" type="ORF">AB205_0173140</name>
</gene>